<accession>A0ABX1EXL3</accession>
<gene>
    <name evidence="1" type="ORF">HB662_08565</name>
</gene>
<dbReference type="RefSeq" id="WP_168049179.1">
    <property type="nucleotide sequence ID" value="NZ_JAATJR010000002.1"/>
</dbReference>
<dbReference type="EMBL" id="JAAVTX010000002">
    <property type="protein sequence ID" value="NKE44828.1"/>
    <property type="molecule type" value="Genomic_DNA"/>
</dbReference>
<organism evidence="1 2">
    <name type="scientific">Falsiroseomonas frigidaquae</name>
    <dbReference type="NCBI Taxonomy" id="487318"/>
    <lineage>
        <taxon>Bacteria</taxon>
        <taxon>Pseudomonadati</taxon>
        <taxon>Pseudomonadota</taxon>
        <taxon>Alphaproteobacteria</taxon>
        <taxon>Acetobacterales</taxon>
        <taxon>Roseomonadaceae</taxon>
        <taxon>Falsiroseomonas</taxon>
    </lineage>
</organism>
<evidence type="ECO:0000313" key="1">
    <source>
        <dbReference type="EMBL" id="NKE44828.1"/>
    </source>
</evidence>
<sequence length="73" mass="7857">MLVTALELAWAGCAVLAAWLGVRLGLRLLRRQPPWTGDAGPAALLRNPDVQGLLGFGLAAWLLAELLHRITMT</sequence>
<name>A0ABX1EXL3_9PROT</name>
<reference evidence="1 2" key="1">
    <citation type="submission" date="2020-03" db="EMBL/GenBank/DDBJ databases">
        <title>Roseomonas selenitidurans sp. nov. isolated from soil.</title>
        <authorList>
            <person name="Liu H."/>
        </authorList>
    </citation>
    <scope>NUCLEOTIDE SEQUENCE [LARGE SCALE GENOMIC DNA]</scope>
    <source>
        <strain evidence="1 2">JCM 15073</strain>
    </source>
</reference>
<comment type="caution">
    <text evidence="1">The sequence shown here is derived from an EMBL/GenBank/DDBJ whole genome shotgun (WGS) entry which is preliminary data.</text>
</comment>
<dbReference type="Proteomes" id="UP000765160">
    <property type="component" value="Unassembled WGS sequence"/>
</dbReference>
<protein>
    <submittedName>
        <fullName evidence="1">Uncharacterized protein</fullName>
    </submittedName>
</protein>
<evidence type="ECO:0000313" key="2">
    <source>
        <dbReference type="Proteomes" id="UP000765160"/>
    </source>
</evidence>
<keyword evidence="2" id="KW-1185">Reference proteome</keyword>
<proteinExistence type="predicted"/>